<dbReference type="OrthoDB" id="2140105at2759"/>
<accession>A0A1B8GFG7</accession>
<evidence type="ECO:0000313" key="4">
    <source>
        <dbReference type="Proteomes" id="UP000091956"/>
    </source>
</evidence>
<reference evidence="4" key="2">
    <citation type="journal article" date="2018" name="Nat. Commun.">
        <title>Extreme sensitivity to ultraviolet light in the fungal pathogen causing white-nose syndrome of bats.</title>
        <authorList>
            <person name="Palmer J.M."/>
            <person name="Drees K.P."/>
            <person name="Foster J.T."/>
            <person name="Lindner D.L."/>
        </authorList>
    </citation>
    <scope>NUCLEOTIDE SEQUENCE [LARGE SCALE GENOMIC DNA]</scope>
    <source>
        <strain evidence="4">UAMH 10579</strain>
    </source>
</reference>
<dbReference type="EMBL" id="KV460242">
    <property type="protein sequence ID" value="OBT94575.1"/>
    <property type="molecule type" value="Genomic_DNA"/>
</dbReference>
<name>A0A1B8GFG7_9PEZI</name>
<sequence length="520" mass="58399">MNPYPHARQPKRRLSSTNPTLHDIRLQLFKAIGGNFIILQVLFFGLFCYIFGSLYQQTSHTHNLTVAFVDYDGGAIGVAVRDAYKQLQGDSFPGLIELSPQQYSQPSALEEKVCHIDFWAALYISPGASNRLTEGLTGGSASSSYNRSDVMSFIWNEARYSTTADSVAAKLQDLSEAARIAYSATNGAAILQTLPAGDAAAVSVFYNPWQLVSLNLQPTTQGSRLIYNTLVIILILLQEFFYLGTINGLYAKFKIYGRIRPFRIIAVRLIISILYTFVGSLCTTGAIWAFRAGWNVNGVQFVLTWMTLWLFAHLNFLTFDIFSIWLPPPVVPMALVTWIMINLTSILLPFALSPRFYHWGYALPTHAVYNVLVDIWSRGCNPALYYALPVMFAYEISSLTLSTIGVYRRSHYGFLELEREEKAFQTKIAESIAAALEESEGETLERRRAEGEGEGEVAVGDEEAVVVMPMQRRGTITTLADREEIAERIWRETTQLRRERSRAEADDNFGGPCFELTINK</sequence>
<keyword evidence="1" id="KW-1133">Transmembrane helix</keyword>
<organism evidence="3 4">
    <name type="scientific">Pseudogymnoascus verrucosus</name>
    <dbReference type="NCBI Taxonomy" id="342668"/>
    <lineage>
        <taxon>Eukaryota</taxon>
        <taxon>Fungi</taxon>
        <taxon>Dikarya</taxon>
        <taxon>Ascomycota</taxon>
        <taxon>Pezizomycotina</taxon>
        <taxon>Leotiomycetes</taxon>
        <taxon>Thelebolales</taxon>
        <taxon>Thelebolaceae</taxon>
        <taxon>Pseudogymnoascus</taxon>
    </lineage>
</organism>
<evidence type="ECO:0000313" key="3">
    <source>
        <dbReference type="EMBL" id="OBT94575.1"/>
    </source>
</evidence>
<dbReference type="RefSeq" id="XP_018128308.1">
    <property type="nucleotide sequence ID" value="XM_018277345.2"/>
</dbReference>
<dbReference type="GO" id="GO:0016020">
    <property type="term" value="C:membrane"/>
    <property type="evidence" value="ECO:0007669"/>
    <property type="project" value="TreeGrafter"/>
</dbReference>
<dbReference type="AlphaFoldDB" id="A0A1B8GFG7"/>
<dbReference type="GeneID" id="28841301"/>
<keyword evidence="1" id="KW-0472">Membrane</keyword>
<feature type="transmembrane region" description="Helical" evidence="1">
    <location>
        <begin position="265"/>
        <end position="290"/>
    </location>
</feature>
<evidence type="ECO:0000256" key="1">
    <source>
        <dbReference type="SAM" id="Phobius"/>
    </source>
</evidence>
<dbReference type="InterPro" id="IPR022703">
    <property type="entry name" value="DUF3533"/>
</dbReference>
<dbReference type="InterPro" id="IPR053001">
    <property type="entry name" value="MNNG_permease-like"/>
</dbReference>
<reference evidence="3 4" key="1">
    <citation type="submission" date="2016-03" db="EMBL/GenBank/DDBJ databases">
        <title>Comparative genomics of Pseudogymnoascus destructans, the fungus causing white-nose syndrome of bats.</title>
        <authorList>
            <person name="Palmer J.M."/>
            <person name="Drees K.P."/>
            <person name="Foster J.T."/>
            <person name="Lindner D.L."/>
        </authorList>
    </citation>
    <scope>NUCLEOTIDE SEQUENCE [LARGE SCALE GENOMIC DNA]</scope>
    <source>
        <strain evidence="3 4">UAMH 10579</strain>
    </source>
</reference>
<protein>
    <recommendedName>
        <fullName evidence="2">DUF3533 domain-containing protein</fullName>
    </recommendedName>
</protein>
<feature type="transmembrane region" description="Helical" evidence="1">
    <location>
        <begin position="32"/>
        <end position="55"/>
    </location>
</feature>
<feature type="domain" description="DUF3533" evidence="2">
    <location>
        <begin position="35"/>
        <end position="398"/>
    </location>
</feature>
<dbReference type="Pfam" id="PF12051">
    <property type="entry name" value="DUF3533"/>
    <property type="match status" value="1"/>
</dbReference>
<proteinExistence type="predicted"/>
<dbReference type="PANTHER" id="PTHR34814:SF2">
    <property type="entry name" value="DUF3533 DOMAIN-CONTAINING PROTEIN"/>
    <property type="match status" value="1"/>
</dbReference>
<dbReference type="Proteomes" id="UP000091956">
    <property type="component" value="Unassembled WGS sequence"/>
</dbReference>
<gene>
    <name evidence="3" type="ORF">VE01_07915</name>
</gene>
<keyword evidence="1" id="KW-0812">Transmembrane</keyword>
<evidence type="ECO:0000259" key="2">
    <source>
        <dbReference type="Pfam" id="PF12051"/>
    </source>
</evidence>
<keyword evidence="4" id="KW-1185">Reference proteome</keyword>
<dbReference type="PANTHER" id="PTHR34814">
    <property type="entry name" value="NITROSOGUANIDINE RESISTANCE PROTEIN SNG1"/>
    <property type="match status" value="1"/>
</dbReference>
<feature type="transmembrane region" description="Helical" evidence="1">
    <location>
        <begin position="383"/>
        <end position="407"/>
    </location>
</feature>
<dbReference type="STRING" id="342668.A0A1B8GFG7"/>
<feature type="transmembrane region" description="Helical" evidence="1">
    <location>
        <begin position="302"/>
        <end position="326"/>
    </location>
</feature>
<feature type="transmembrane region" description="Helical" evidence="1">
    <location>
        <begin position="225"/>
        <end position="244"/>
    </location>
</feature>
<feature type="transmembrane region" description="Helical" evidence="1">
    <location>
        <begin position="333"/>
        <end position="352"/>
    </location>
</feature>